<feature type="compositionally biased region" description="Basic and acidic residues" evidence="1">
    <location>
        <begin position="391"/>
        <end position="408"/>
    </location>
</feature>
<feature type="compositionally biased region" description="Basic residues" evidence="1">
    <location>
        <begin position="464"/>
        <end position="480"/>
    </location>
</feature>
<dbReference type="HOGENOM" id="CLU_032499_1_0_1"/>
<accession>A0A093XBE7</accession>
<organism evidence="3">
    <name type="scientific">Talaromyces marneffei PM1</name>
    <dbReference type="NCBI Taxonomy" id="1077442"/>
    <lineage>
        <taxon>Eukaryota</taxon>
        <taxon>Fungi</taxon>
        <taxon>Dikarya</taxon>
        <taxon>Ascomycota</taxon>
        <taxon>Pezizomycotina</taxon>
        <taxon>Eurotiomycetes</taxon>
        <taxon>Eurotiomycetidae</taxon>
        <taxon>Eurotiales</taxon>
        <taxon>Trichocomaceae</taxon>
        <taxon>Talaromyces</taxon>
        <taxon>Talaromyces sect. Talaromyces</taxon>
    </lineage>
</organism>
<feature type="compositionally biased region" description="Polar residues" evidence="1">
    <location>
        <begin position="256"/>
        <end position="270"/>
    </location>
</feature>
<proteinExistence type="predicted"/>
<reference evidence="3" key="2">
    <citation type="journal article" date="2014" name="PLoS Genet.">
        <title>Signature gene expression reveals novel clues to the molecular mechanisms of dimorphic transition in Penicillium marneffei.</title>
        <authorList>
            <person name="Yang E."/>
            <person name="Wang G."/>
            <person name="Cai J."/>
            <person name="Woo P.C."/>
            <person name="Lau S.K."/>
            <person name="Yuen K.-Y."/>
            <person name="Chow W.-N."/>
            <person name="Lin X."/>
        </authorList>
    </citation>
    <scope>NUCLEOTIDE SEQUENCE</scope>
    <source>
        <strain evidence="3">PM1</strain>
    </source>
</reference>
<evidence type="ECO:0000313" key="3">
    <source>
        <dbReference type="EMBL" id="KFX42508.1"/>
    </source>
</evidence>
<reference key="1">
    <citation type="journal article" date="2014" name="PLoS Genet.">
        <title>Signature Gene Expression Reveals Novel Clues to the Molecular Mechanisms of Dimorphic Transition in Penicillium marneffei.</title>
        <authorList>
            <person name="Yang E."/>
            <person name="Wang G."/>
            <person name="Cai J."/>
            <person name="Woo P.C."/>
            <person name="Lau S.K."/>
            <person name="Yuen K.-Y."/>
            <person name="Chow W.-N."/>
            <person name="Lin X."/>
        </authorList>
    </citation>
    <scope>NUCLEOTIDE SEQUENCE [LARGE SCALE GENOMIC DNA]</scope>
    <source>
        <strain>PM1</strain>
    </source>
</reference>
<dbReference type="eggNOG" id="ENOG502SNYF">
    <property type="taxonomic scope" value="Eukaryota"/>
</dbReference>
<sequence length="480" mass="54141">MENPNSQGGNYWGTLINSDKSPTPLLEELCIGLAQLMIKHDAGNGSTDLTPDKLARFYREVGGNYDTLFLETKGPALSFIYQSLGCFHTLQPTTNPFEPPSIPALLPTGFVRWQVINLLLCPDEHTQYLQEAVSRWDVPNPSGGTFPKVIPREAFPQAPDKDMVEWHETVSQRLQQEHEDQHSSRRNPPVDFVRYYSAATDARKYRHPFYKRTHRFQDGSPAPTSRNFSDTADETRHHRRRYSPEGRDYRARMFGNGSNIRSDSRTSSRNPSPTQTASPASAARVPLRSKTTSARNRDFASERLPSSHKHRPMNSSDSSNNDDGLLPRRRHGSIDDRRHGRSAHLSPARPSRPPRRHSHDATSPMTEDSDASPDKSRSSHRYHRYAAPRTKFHEDMFDDTPRPGRKADQPLPYEINPNMPNIPRVQVKYDGSPTENRASKSGRGSSGSDRTRSSSNGSGGEAGRKRHISPHRAGRKICHS</sequence>
<protein>
    <recommendedName>
        <fullName evidence="2">DUF7514 domain-containing protein</fullName>
    </recommendedName>
</protein>
<comment type="caution">
    <text evidence="3">The sequence shown here is derived from an EMBL/GenBank/DDBJ whole genome shotgun (WGS) entry which is preliminary data.</text>
</comment>
<dbReference type="AlphaFoldDB" id="A0A093XBE7"/>
<feature type="compositionally biased region" description="Basic and acidic residues" evidence="1">
    <location>
        <begin position="242"/>
        <end position="251"/>
    </location>
</feature>
<dbReference type="PANTHER" id="PTHR39611">
    <property type="entry name" value="HYDROXYPROLINE-RICH GLYCOPROTEIN DZ-HRGP-RELATED"/>
    <property type="match status" value="1"/>
</dbReference>
<feature type="compositionally biased region" description="Low complexity" evidence="1">
    <location>
        <begin position="439"/>
        <end position="456"/>
    </location>
</feature>
<evidence type="ECO:0000256" key="1">
    <source>
        <dbReference type="SAM" id="MobiDB-lite"/>
    </source>
</evidence>
<feature type="compositionally biased region" description="Low complexity" evidence="1">
    <location>
        <begin position="271"/>
        <end position="283"/>
    </location>
</feature>
<dbReference type="PANTHER" id="PTHR39611:SF2">
    <property type="entry name" value="HYDROXYPROLINE-RICH GLYCOPROTEIN DZ-HRGP"/>
    <property type="match status" value="1"/>
</dbReference>
<gene>
    <name evidence="3" type="ORF">GQ26_0440730</name>
</gene>
<dbReference type="InterPro" id="IPR055936">
    <property type="entry name" value="DUF7514"/>
</dbReference>
<dbReference type="EMBL" id="JPOX01000044">
    <property type="protein sequence ID" value="KFX42508.1"/>
    <property type="molecule type" value="Genomic_DNA"/>
</dbReference>
<feature type="domain" description="DUF7514" evidence="2">
    <location>
        <begin position="13"/>
        <end position="170"/>
    </location>
</feature>
<dbReference type="Pfam" id="PF24355">
    <property type="entry name" value="DUF7514"/>
    <property type="match status" value="1"/>
</dbReference>
<name>A0A093XBE7_TALMA</name>
<feature type="region of interest" description="Disordered" evidence="1">
    <location>
        <begin position="211"/>
        <end position="480"/>
    </location>
</feature>
<feature type="compositionally biased region" description="Basic and acidic residues" evidence="1">
    <location>
        <begin position="170"/>
        <end position="183"/>
    </location>
</feature>
<feature type="compositionally biased region" description="Low complexity" evidence="1">
    <location>
        <begin position="314"/>
        <end position="323"/>
    </location>
</feature>
<evidence type="ECO:0000259" key="2">
    <source>
        <dbReference type="Pfam" id="PF24355"/>
    </source>
</evidence>
<feature type="region of interest" description="Disordered" evidence="1">
    <location>
        <begin position="170"/>
        <end position="190"/>
    </location>
</feature>